<keyword evidence="4" id="KW-1185">Reference proteome</keyword>
<gene>
    <name evidence="3" type="ORF">GCM10010326_73470</name>
</gene>
<comment type="caution">
    <text evidence="3">The sequence shown here is derived from an EMBL/GenBank/DDBJ whole genome shotgun (WGS) entry which is preliminary data.</text>
</comment>
<evidence type="ECO:0000259" key="2">
    <source>
        <dbReference type="Pfam" id="PF01337"/>
    </source>
</evidence>
<feature type="domain" description="Barstar (barnase inhibitor)" evidence="2">
    <location>
        <begin position="19"/>
        <end position="98"/>
    </location>
</feature>
<dbReference type="SUPFAM" id="SSF52038">
    <property type="entry name" value="Barstar-related"/>
    <property type="match status" value="1"/>
</dbReference>
<dbReference type="Pfam" id="PF01337">
    <property type="entry name" value="Barstar"/>
    <property type="match status" value="1"/>
</dbReference>
<organism evidence="3 4">
    <name type="scientific">Streptomyces xanthochromogenes</name>
    <dbReference type="NCBI Taxonomy" id="67384"/>
    <lineage>
        <taxon>Bacteria</taxon>
        <taxon>Bacillati</taxon>
        <taxon>Actinomycetota</taxon>
        <taxon>Actinomycetes</taxon>
        <taxon>Kitasatosporales</taxon>
        <taxon>Streptomycetaceae</taxon>
        <taxon>Streptomyces</taxon>
    </lineage>
</organism>
<comment type="similarity">
    <text evidence="1">Belongs to the barstar family.</text>
</comment>
<dbReference type="InterPro" id="IPR000468">
    <property type="entry name" value="Barstar"/>
</dbReference>
<proteinExistence type="inferred from homology"/>
<dbReference type="GeneID" id="96295192"/>
<accession>A0ABQ3AVN7</accession>
<sequence length="112" mass="11951">MTAQQFAGLLAGARAEGWATVVLDLTGVTGKQALMDRFARALDLPDWFGRNWDALADCLGDLPANGSGRLLIVTGWQTYAEARPEEWAIAREILDEAAGPELCPVLALGGSH</sequence>
<reference evidence="4" key="1">
    <citation type="journal article" date="2019" name="Int. J. Syst. Evol. Microbiol.">
        <title>The Global Catalogue of Microorganisms (GCM) 10K type strain sequencing project: providing services to taxonomists for standard genome sequencing and annotation.</title>
        <authorList>
            <consortium name="The Broad Institute Genomics Platform"/>
            <consortium name="The Broad Institute Genome Sequencing Center for Infectious Disease"/>
            <person name="Wu L."/>
            <person name="Ma J."/>
        </authorList>
    </citation>
    <scope>NUCLEOTIDE SEQUENCE [LARGE SCALE GENOMIC DNA]</scope>
    <source>
        <strain evidence="4">JCM 4594</strain>
    </source>
</reference>
<evidence type="ECO:0000313" key="4">
    <source>
        <dbReference type="Proteomes" id="UP000600946"/>
    </source>
</evidence>
<dbReference type="Gene3D" id="3.30.370.10">
    <property type="entry name" value="Barstar-like"/>
    <property type="match status" value="1"/>
</dbReference>
<evidence type="ECO:0000256" key="1">
    <source>
        <dbReference type="ARBA" id="ARBA00006845"/>
    </source>
</evidence>
<name>A0ABQ3AVN7_9ACTN</name>
<evidence type="ECO:0000313" key="3">
    <source>
        <dbReference type="EMBL" id="GGY68285.1"/>
    </source>
</evidence>
<dbReference type="InterPro" id="IPR035905">
    <property type="entry name" value="Barstar-like_sf"/>
</dbReference>
<dbReference type="RefSeq" id="WP_190029385.1">
    <property type="nucleotide sequence ID" value="NZ_BMUU01000020.1"/>
</dbReference>
<dbReference type="EMBL" id="BMUU01000020">
    <property type="protein sequence ID" value="GGY68285.1"/>
    <property type="molecule type" value="Genomic_DNA"/>
</dbReference>
<protein>
    <recommendedName>
        <fullName evidence="2">Barstar (barnase inhibitor) domain-containing protein</fullName>
    </recommendedName>
</protein>
<dbReference type="CDD" id="cd05141">
    <property type="entry name" value="Barstar_evA4336-like"/>
    <property type="match status" value="1"/>
</dbReference>
<dbReference type="Proteomes" id="UP000600946">
    <property type="component" value="Unassembled WGS sequence"/>
</dbReference>